<dbReference type="Gene3D" id="3.90.180.10">
    <property type="entry name" value="Medium-chain alcohol dehydrogenases, catalytic domain"/>
    <property type="match status" value="1"/>
</dbReference>
<dbReference type="AlphaFoldDB" id="A0AA36ML76"/>
<dbReference type="SUPFAM" id="SSF50129">
    <property type="entry name" value="GroES-like"/>
    <property type="match status" value="1"/>
</dbReference>
<dbReference type="InterPro" id="IPR020843">
    <property type="entry name" value="ER"/>
</dbReference>
<dbReference type="PANTHER" id="PTHR11695">
    <property type="entry name" value="ALCOHOL DEHYDROGENASE RELATED"/>
    <property type="match status" value="1"/>
</dbReference>
<dbReference type="InterPro" id="IPR050700">
    <property type="entry name" value="YIM1/Zinc_Alcohol_DH_Fams"/>
</dbReference>
<comment type="caution">
    <text evidence="3">The sequence shown here is derived from an EMBL/GenBank/DDBJ whole genome shotgun (WGS) entry which is preliminary data.</text>
</comment>
<evidence type="ECO:0000313" key="3">
    <source>
        <dbReference type="EMBL" id="CAJ1376634.1"/>
    </source>
</evidence>
<dbReference type="SUPFAM" id="SSF51735">
    <property type="entry name" value="NAD(P)-binding Rossmann-fold domains"/>
    <property type="match status" value="1"/>
</dbReference>
<feature type="chain" id="PRO_5041461962" description="Enoyl reductase (ER) domain-containing protein" evidence="1">
    <location>
        <begin position="25"/>
        <end position="872"/>
    </location>
</feature>
<dbReference type="SMART" id="SM00829">
    <property type="entry name" value="PKS_ER"/>
    <property type="match status" value="1"/>
</dbReference>
<name>A0AA36ML76_9DINO</name>
<dbReference type="GO" id="GO:0016491">
    <property type="term" value="F:oxidoreductase activity"/>
    <property type="evidence" value="ECO:0007669"/>
    <property type="project" value="InterPro"/>
</dbReference>
<dbReference type="Pfam" id="PF08240">
    <property type="entry name" value="ADH_N"/>
    <property type="match status" value="1"/>
</dbReference>
<sequence length="872" mass="95771">MAFQACRRRGFLACLVCATPPILALLPWPEELFSARPKLIRADVLGQRPAALGAASGVRKDPHEYLFHGLGACETGYYAGWHSSEAADLDTCKAACSREPQCAMLSFKQGVACGRFDATSGGCHLQWQQENYSSYLKWRSCDWATAEVLEGHICGGQYGDWRTSSNQTVQALLASCSSTPRCKGLIWWRQPGKTWLNASKSWFKVCTSDTSRASAPWSFIKNPCAVPPEDERMHRELTRTSAPEVCEDDPVAALPPPVTGPGNVELVISAFNENLSFIEPLTRTTRTTQLRVRIYCTDPSLDPRCEAVPDKGGENFVYLKHIVDNYDRLANVTIFSVGSIMRNHNDQLLCRKLNFLLDQLGPLTGVGFPGFSTMAHTFPGEFNPFNPFFDIEKYNSQKWGRIKLCEPSVRPLGAWYQHFLGDLRRPLCNGVLFNGIFAASSARLRRWPKETYQRLMDELGRCGELRSVADHFMERAWKGMLDDGGGPVKGHANQCPIEELVLQECFRKENGRLKMNNVKRSFFRCPECHADCGVAGLHVLRMLALVAASSASFGLRNFSLPRPGDLRRKFHLGSCEVLLQVFASSVNPADRSVSGPFPQVMGSDLAAEVLAVEATCKRLRVGDRVWADIGAIVNGSFGSGKENGAYAQVAVALESQLGLLPPNLEVLEAAALPKVSLTSYKALKWYGGAPYEGGAVLILGGSGGCGTTGIQLAKAWGAGQVITTTSSKHADYVRSLGADDVIDYQTQNWWEVLPDASVDVIYDTVGEGSTGDRAMAKLKAGGFYVTITGELPKNPRKDVRSSMFINSETNLENFELLDELTELAVKGRLRMPQKTVYDLEDILTAFNASASHHVLGKLVVKMPGGRLQTLEV</sequence>
<protein>
    <recommendedName>
        <fullName evidence="2">Enoyl reductase (ER) domain-containing protein</fullName>
    </recommendedName>
</protein>
<organism evidence="3 4">
    <name type="scientific">Effrenium voratum</name>
    <dbReference type="NCBI Taxonomy" id="2562239"/>
    <lineage>
        <taxon>Eukaryota</taxon>
        <taxon>Sar</taxon>
        <taxon>Alveolata</taxon>
        <taxon>Dinophyceae</taxon>
        <taxon>Suessiales</taxon>
        <taxon>Symbiodiniaceae</taxon>
        <taxon>Effrenium</taxon>
    </lineage>
</organism>
<dbReference type="InterPro" id="IPR021838">
    <property type="entry name" value="DUF3431"/>
</dbReference>
<dbReference type="PANTHER" id="PTHR11695:SF294">
    <property type="entry name" value="RETICULON-4-INTERACTING PROTEIN 1, MITOCHONDRIAL"/>
    <property type="match status" value="1"/>
</dbReference>
<keyword evidence="1" id="KW-0732">Signal</keyword>
<dbReference type="Proteomes" id="UP001178507">
    <property type="component" value="Unassembled WGS sequence"/>
</dbReference>
<feature type="domain" description="Enoyl reductase (ER)" evidence="2">
    <location>
        <begin position="554"/>
        <end position="860"/>
    </location>
</feature>
<proteinExistence type="predicted"/>
<evidence type="ECO:0000259" key="2">
    <source>
        <dbReference type="SMART" id="SM00829"/>
    </source>
</evidence>
<gene>
    <name evidence="3" type="ORF">EVOR1521_LOCUS5652</name>
</gene>
<dbReference type="CDD" id="cd05289">
    <property type="entry name" value="MDR_like_2"/>
    <property type="match status" value="1"/>
</dbReference>
<feature type="signal peptide" evidence="1">
    <location>
        <begin position="1"/>
        <end position="24"/>
    </location>
</feature>
<evidence type="ECO:0000313" key="4">
    <source>
        <dbReference type="Proteomes" id="UP001178507"/>
    </source>
</evidence>
<dbReference type="Pfam" id="PF11913">
    <property type="entry name" value="DUF3431"/>
    <property type="match status" value="1"/>
</dbReference>
<dbReference type="InterPro" id="IPR013154">
    <property type="entry name" value="ADH-like_N"/>
</dbReference>
<dbReference type="InterPro" id="IPR011032">
    <property type="entry name" value="GroES-like_sf"/>
</dbReference>
<dbReference type="Pfam" id="PF13602">
    <property type="entry name" value="ADH_zinc_N_2"/>
    <property type="match status" value="1"/>
</dbReference>
<dbReference type="EMBL" id="CAUJNA010000411">
    <property type="protein sequence ID" value="CAJ1376634.1"/>
    <property type="molecule type" value="Genomic_DNA"/>
</dbReference>
<reference evidence="3" key="1">
    <citation type="submission" date="2023-08" db="EMBL/GenBank/DDBJ databases">
        <authorList>
            <person name="Chen Y."/>
            <person name="Shah S."/>
            <person name="Dougan E. K."/>
            <person name="Thang M."/>
            <person name="Chan C."/>
        </authorList>
    </citation>
    <scope>NUCLEOTIDE SEQUENCE</scope>
</reference>
<keyword evidence="4" id="KW-1185">Reference proteome</keyword>
<dbReference type="InterPro" id="IPR036291">
    <property type="entry name" value="NAD(P)-bd_dom_sf"/>
</dbReference>
<dbReference type="Gene3D" id="3.40.50.720">
    <property type="entry name" value="NAD(P)-binding Rossmann-like Domain"/>
    <property type="match status" value="1"/>
</dbReference>
<evidence type="ECO:0000256" key="1">
    <source>
        <dbReference type="SAM" id="SignalP"/>
    </source>
</evidence>
<accession>A0AA36ML76</accession>